<accession>A0ABS4EDR5</accession>
<name>A0ABS4EDR5_9FIRM</name>
<evidence type="ECO:0000313" key="3">
    <source>
        <dbReference type="Proteomes" id="UP000767291"/>
    </source>
</evidence>
<comment type="caution">
    <text evidence="2">The sequence shown here is derived from an EMBL/GenBank/DDBJ whole genome shotgun (WGS) entry which is preliminary data.</text>
</comment>
<protein>
    <submittedName>
        <fullName evidence="2">Uncharacterized membrane protein (DUF106 family)</fullName>
    </submittedName>
</protein>
<reference evidence="2 3" key="1">
    <citation type="submission" date="2021-03" db="EMBL/GenBank/DDBJ databases">
        <title>Genomic Encyclopedia of Type Strains, Phase IV (KMG-IV): sequencing the most valuable type-strain genomes for metagenomic binning, comparative biology and taxonomic classification.</title>
        <authorList>
            <person name="Goeker M."/>
        </authorList>
    </citation>
    <scope>NUCLEOTIDE SEQUENCE [LARGE SCALE GENOMIC DNA]</scope>
    <source>
        <strain evidence="2 3">DSM 1289</strain>
    </source>
</reference>
<keyword evidence="1" id="KW-0812">Transmembrane</keyword>
<keyword evidence="1" id="KW-0472">Membrane</keyword>
<evidence type="ECO:0000313" key="2">
    <source>
        <dbReference type="EMBL" id="MBP1856090.1"/>
    </source>
</evidence>
<dbReference type="RefSeq" id="WP_209457441.1">
    <property type="nucleotide sequence ID" value="NZ_BAAACS010000016.1"/>
</dbReference>
<keyword evidence="3" id="KW-1185">Reference proteome</keyword>
<gene>
    <name evidence="2" type="ORF">J2Z43_002492</name>
</gene>
<proteinExistence type="predicted"/>
<sequence length="45" mass="4971">MNITDFAIAVLVVAVIISLGIVSIYKDCKKIAHLESKVEVVREQN</sequence>
<dbReference type="Proteomes" id="UP000767291">
    <property type="component" value="Unassembled WGS sequence"/>
</dbReference>
<keyword evidence="1" id="KW-1133">Transmembrane helix</keyword>
<dbReference type="EMBL" id="JAGGJX010000006">
    <property type="protein sequence ID" value="MBP1856090.1"/>
    <property type="molecule type" value="Genomic_DNA"/>
</dbReference>
<organism evidence="2 3">
    <name type="scientific">Metaclostridioides mangenotii</name>
    <dbReference type="NCBI Taxonomy" id="1540"/>
    <lineage>
        <taxon>Bacteria</taxon>
        <taxon>Bacillati</taxon>
        <taxon>Bacillota</taxon>
        <taxon>Clostridia</taxon>
        <taxon>Peptostreptococcales</taxon>
        <taxon>Peptostreptococcaceae</taxon>
        <taxon>Metaclostridioides</taxon>
    </lineage>
</organism>
<evidence type="ECO:0000256" key="1">
    <source>
        <dbReference type="SAM" id="Phobius"/>
    </source>
</evidence>
<feature type="transmembrane region" description="Helical" evidence="1">
    <location>
        <begin position="6"/>
        <end position="25"/>
    </location>
</feature>